<dbReference type="AlphaFoldDB" id="A0A2P2M4M3"/>
<evidence type="ECO:0000313" key="1">
    <source>
        <dbReference type="EMBL" id="MBX25180.1"/>
    </source>
</evidence>
<proteinExistence type="predicted"/>
<name>A0A2P2M4M3_RHIMU</name>
<dbReference type="EMBL" id="GGEC01044696">
    <property type="protein sequence ID" value="MBX25180.1"/>
    <property type="molecule type" value="Transcribed_RNA"/>
</dbReference>
<organism evidence="1">
    <name type="scientific">Rhizophora mucronata</name>
    <name type="common">Asiatic mangrove</name>
    <dbReference type="NCBI Taxonomy" id="61149"/>
    <lineage>
        <taxon>Eukaryota</taxon>
        <taxon>Viridiplantae</taxon>
        <taxon>Streptophyta</taxon>
        <taxon>Embryophyta</taxon>
        <taxon>Tracheophyta</taxon>
        <taxon>Spermatophyta</taxon>
        <taxon>Magnoliopsida</taxon>
        <taxon>eudicotyledons</taxon>
        <taxon>Gunneridae</taxon>
        <taxon>Pentapetalae</taxon>
        <taxon>rosids</taxon>
        <taxon>fabids</taxon>
        <taxon>Malpighiales</taxon>
        <taxon>Rhizophoraceae</taxon>
        <taxon>Rhizophora</taxon>
    </lineage>
</organism>
<sequence length="72" mass="8438">MGRELSERSIDSLLAEMVSLYCNRFYANKPELAAPRSLDRSHQLSGRPPALRTVPYLFHFHFRFNLQILLFV</sequence>
<protein>
    <submittedName>
        <fullName evidence="1">Trafficking protein particle complex subunit 6B</fullName>
    </submittedName>
</protein>
<reference evidence="1" key="1">
    <citation type="submission" date="2018-02" db="EMBL/GenBank/DDBJ databases">
        <title>Rhizophora mucronata_Transcriptome.</title>
        <authorList>
            <person name="Meera S.P."/>
            <person name="Sreeshan A."/>
            <person name="Augustine A."/>
        </authorList>
    </citation>
    <scope>NUCLEOTIDE SEQUENCE</scope>
    <source>
        <tissue evidence="1">Leaf</tissue>
    </source>
</reference>
<accession>A0A2P2M4M3</accession>